<dbReference type="GO" id="GO:0046930">
    <property type="term" value="C:pore complex"/>
    <property type="evidence" value="ECO:0007669"/>
    <property type="project" value="UniProtKB-KW"/>
</dbReference>
<gene>
    <name evidence="11" type="ORF">HNR60_000624</name>
</gene>
<keyword evidence="8 10" id="KW-0472">Membrane</keyword>
<keyword evidence="3 10" id="KW-1134">Transmembrane beta strand</keyword>
<comment type="subcellular location">
    <subcellularLocation>
        <location evidence="10">Cell outer membrane</location>
        <topology evidence="10">Multi-pass membrane protein</topology>
    </subcellularLocation>
</comment>
<keyword evidence="2 10" id="KW-0813">Transport</keyword>
<comment type="domain">
    <text evidence="10">Consists of 16-stranded beta-barrel sheets, with large surface-exposed loops, that form a transmembrane pore at the center of each barrel. The pore is partially ocluded by a peptide loop that folds into the pore lumen.</text>
</comment>
<dbReference type="GO" id="GO:0015288">
    <property type="term" value="F:porin activity"/>
    <property type="evidence" value="ECO:0007669"/>
    <property type="project" value="UniProtKB-KW"/>
</dbReference>
<organism evidence="11 12">
    <name type="scientific">Rhodopseudomonas rhenobacensis</name>
    <dbReference type="NCBI Taxonomy" id="87461"/>
    <lineage>
        <taxon>Bacteria</taxon>
        <taxon>Pseudomonadati</taxon>
        <taxon>Pseudomonadota</taxon>
        <taxon>Alphaproteobacteria</taxon>
        <taxon>Hyphomicrobiales</taxon>
        <taxon>Nitrobacteraceae</taxon>
        <taxon>Rhodopseudomonas</taxon>
    </lineage>
</organism>
<dbReference type="Pfam" id="PF02530">
    <property type="entry name" value="Porin_2"/>
    <property type="match status" value="1"/>
</dbReference>
<dbReference type="EMBL" id="JACHIH010000002">
    <property type="protein sequence ID" value="MBB5045889.1"/>
    <property type="molecule type" value="Genomic_DNA"/>
</dbReference>
<evidence type="ECO:0000256" key="10">
    <source>
        <dbReference type="RuleBase" id="RU364005"/>
    </source>
</evidence>
<keyword evidence="12" id="KW-1185">Reference proteome</keyword>
<keyword evidence="6 10" id="KW-0406">Ion transport</keyword>
<proteinExistence type="inferred from homology"/>
<evidence type="ECO:0000256" key="6">
    <source>
        <dbReference type="ARBA" id="ARBA00023065"/>
    </source>
</evidence>
<dbReference type="RefSeq" id="WP_184254182.1">
    <property type="nucleotide sequence ID" value="NZ_JACHIH010000002.1"/>
</dbReference>
<evidence type="ECO:0000256" key="1">
    <source>
        <dbReference type="ARBA" id="ARBA00009521"/>
    </source>
</evidence>
<evidence type="ECO:0000256" key="4">
    <source>
        <dbReference type="ARBA" id="ARBA00022692"/>
    </source>
</evidence>
<comment type="similarity">
    <text evidence="1 10">Belongs to the alphaproteobacteria porin family.</text>
</comment>
<dbReference type="AlphaFoldDB" id="A0A7W8DX73"/>
<evidence type="ECO:0000256" key="7">
    <source>
        <dbReference type="ARBA" id="ARBA00023114"/>
    </source>
</evidence>
<comment type="function">
    <text evidence="10">Forms passive diffusion pores that allow small molecular weight hydrophilic materials across the outer membrane.</text>
</comment>
<evidence type="ECO:0000313" key="12">
    <source>
        <dbReference type="Proteomes" id="UP000542353"/>
    </source>
</evidence>
<name>A0A7W8DX73_9BRAD</name>
<keyword evidence="4 10" id="KW-0812">Transmembrane</keyword>
<feature type="signal peptide" evidence="10">
    <location>
        <begin position="1"/>
        <end position="23"/>
    </location>
</feature>
<evidence type="ECO:0000256" key="3">
    <source>
        <dbReference type="ARBA" id="ARBA00022452"/>
    </source>
</evidence>
<evidence type="ECO:0000256" key="2">
    <source>
        <dbReference type="ARBA" id="ARBA00022448"/>
    </source>
</evidence>
<sequence length="510" mass="53317">MKMVKSLVLGSAAALVAMSGAQAADLPLKAKAVEYVKVCSLYGAGFYYIPGTDTCIKIGGYLRADVSINTSGAYDRPNWDGNAGQGNRLKNDYVFRSRQDLNIDTRTATEYGVVRTYFDAVFNWTTGTGQVAGTDPVGGLGVYYAFVQFAGFTFGKAVSQFDAPWSGYPGNNTSYLLGGYDDVTGINQIAYTAQFGNGISAAISLEDPYGYLQPGLYNTSGTGFTGATPAAIGGAAAVALVQGVPGTNSYAGTQIPDIVGQLRVDQAWGLFQLSAAAHQVRASYYNPANETTGHPSDTWGYAVQVALSLKNIPTGPGDSINVSAGYSNGAARYVLGGVSGNSFAAYGNSGIPGAYQSLFFGSSSDGVFANGTSIEKTSLWGVRGAFNHNWSPYWSSSLFGAYTSIDYNGTASNLICTGLGASALGAASALAGLAPAVCNPDFNIAQVGVVTRWTPVKNLTLSGEVMYTYLDQKNSGVVAVPAAVGTKPIGIYELKDQDTWSGNIRIQRNF</sequence>
<keyword evidence="5 10" id="KW-0732">Signal</keyword>
<evidence type="ECO:0000313" key="11">
    <source>
        <dbReference type="EMBL" id="MBB5045889.1"/>
    </source>
</evidence>
<accession>A0A7W8DX73</accession>
<comment type="caution">
    <text evidence="11">The sequence shown here is derived from an EMBL/GenBank/DDBJ whole genome shotgun (WGS) entry which is preliminary data.</text>
</comment>
<keyword evidence="9 10" id="KW-0998">Cell outer membrane</keyword>
<dbReference type="Proteomes" id="UP000542353">
    <property type="component" value="Unassembled WGS sequence"/>
</dbReference>
<dbReference type="GO" id="GO:0006811">
    <property type="term" value="P:monoatomic ion transport"/>
    <property type="evidence" value="ECO:0007669"/>
    <property type="project" value="UniProtKB-KW"/>
</dbReference>
<feature type="chain" id="PRO_5031591971" description="Porin" evidence="10">
    <location>
        <begin position="24"/>
        <end position="510"/>
    </location>
</feature>
<keyword evidence="7 10" id="KW-0626">Porin</keyword>
<evidence type="ECO:0000256" key="8">
    <source>
        <dbReference type="ARBA" id="ARBA00023136"/>
    </source>
</evidence>
<dbReference type="InterPro" id="IPR003684">
    <property type="entry name" value="Porin_alphabac"/>
</dbReference>
<evidence type="ECO:0000256" key="5">
    <source>
        <dbReference type="ARBA" id="ARBA00022729"/>
    </source>
</evidence>
<evidence type="ECO:0000256" key="9">
    <source>
        <dbReference type="ARBA" id="ARBA00023237"/>
    </source>
</evidence>
<protein>
    <recommendedName>
        <fullName evidence="10">Porin</fullName>
    </recommendedName>
</protein>
<dbReference type="GO" id="GO:0009279">
    <property type="term" value="C:cell outer membrane"/>
    <property type="evidence" value="ECO:0007669"/>
    <property type="project" value="UniProtKB-SubCell"/>
</dbReference>
<reference evidence="11 12" key="1">
    <citation type="submission" date="2020-08" db="EMBL/GenBank/DDBJ databases">
        <title>Genomic Encyclopedia of Type Strains, Phase IV (KMG-IV): sequencing the most valuable type-strain genomes for metagenomic binning, comparative biology and taxonomic classification.</title>
        <authorList>
            <person name="Goeker M."/>
        </authorList>
    </citation>
    <scope>NUCLEOTIDE SEQUENCE [LARGE SCALE GENOMIC DNA]</scope>
    <source>
        <strain evidence="11 12">DSM 12706</strain>
    </source>
</reference>